<sequence length="232" mass="26909">MSSKSQKNDYVLKIVISDWTIIIRRVKVGGSLYHSWKSEYRSGSGKHFKFILPSDVDIGLLLFASLLSLHPIELSWIIPWKKQLSKSQIRHRKQQEKLEKQRESRLAEQRLILLARYQKGTMKRNKKRAYDNAWRIVAQEETGLSRSAIHKEIRREKRAKKKALVAAEQDTKRKASQILSDTQALLIENEEELVAVQNAAHRDVLLAAKKIAFLEERMDDLLVVLKDMRGVS</sequence>
<protein>
    <submittedName>
        <fullName evidence="1">Uncharacterized protein</fullName>
    </submittedName>
</protein>
<comment type="caution">
    <text evidence="1">The sequence shown here is derived from an EMBL/GenBank/DDBJ whole genome shotgun (WGS) entry which is preliminary data.</text>
</comment>
<dbReference type="RefSeq" id="XP_041225453.1">
    <property type="nucleotide sequence ID" value="XM_041377045.1"/>
</dbReference>
<dbReference type="Proteomes" id="UP001195769">
    <property type="component" value="Unassembled WGS sequence"/>
</dbReference>
<dbReference type="AlphaFoldDB" id="A0AAD4HKI4"/>
<name>A0AAD4HKI4_9AGAM</name>
<gene>
    <name evidence="1" type="ORF">F5891DRAFT_980821</name>
</gene>
<dbReference type="EMBL" id="JABBWK010000030">
    <property type="protein sequence ID" value="KAG1899877.1"/>
    <property type="molecule type" value="Genomic_DNA"/>
</dbReference>
<accession>A0AAD4HKI4</accession>
<evidence type="ECO:0000313" key="1">
    <source>
        <dbReference type="EMBL" id="KAG1899877.1"/>
    </source>
</evidence>
<evidence type="ECO:0000313" key="2">
    <source>
        <dbReference type="Proteomes" id="UP001195769"/>
    </source>
</evidence>
<proteinExistence type="predicted"/>
<organism evidence="1 2">
    <name type="scientific">Suillus fuscotomentosus</name>
    <dbReference type="NCBI Taxonomy" id="1912939"/>
    <lineage>
        <taxon>Eukaryota</taxon>
        <taxon>Fungi</taxon>
        <taxon>Dikarya</taxon>
        <taxon>Basidiomycota</taxon>
        <taxon>Agaricomycotina</taxon>
        <taxon>Agaricomycetes</taxon>
        <taxon>Agaricomycetidae</taxon>
        <taxon>Boletales</taxon>
        <taxon>Suillineae</taxon>
        <taxon>Suillaceae</taxon>
        <taxon>Suillus</taxon>
    </lineage>
</organism>
<dbReference type="GeneID" id="64671343"/>
<reference evidence="1" key="1">
    <citation type="journal article" date="2020" name="New Phytol.">
        <title>Comparative genomics reveals dynamic genome evolution in host specialist ectomycorrhizal fungi.</title>
        <authorList>
            <person name="Lofgren L.A."/>
            <person name="Nguyen N.H."/>
            <person name="Vilgalys R."/>
            <person name="Ruytinx J."/>
            <person name="Liao H.L."/>
            <person name="Branco S."/>
            <person name="Kuo A."/>
            <person name="LaButti K."/>
            <person name="Lipzen A."/>
            <person name="Andreopoulos W."/>
            <person name="Pangilinan J."/>
            <person name="Riley R."/>
            <person name="Hundley H."/>
            <person name="Na H."/>
            <person name="Barry K."/>
            <person name="Grigoriev I.V."/>
            <person name="Stajich J.E."/>
            <person name="Kennedy P.G."/>
        </authorList>
    </citation>
    <scope>NUCLEOTIDE SEQUENCE</scope>
    <source>
        <strain evidence="1">FC203</strain>
    </source>
</reference>
<keyword evidence="2" id="KW-1185">Reference proteome</keyword>